<evidence type="ECO:0000313" key="2">
    <source>
        <dbReference type="Proteomes" id="UP001243375"/>
    </source>
</evidence>
<organism evidence="1 2">
    <name type="scientific">Naganishia vaughanmartiniae</name>
    <dbReference type="NCBI Taxonomy" id="1424756"/>
    <lineage>
        <taxon>Eukaryota</taxon>
        <taxon>Fungi</taxon>
        <taxon>Dikarya</taxon>
        <taxon>Basidiomycota</taxon>
        <taxon>Agaricomycotina</taxon>
        <taxon>Tremellomycetes</taxon>
        <taxon>Filobasidiales</taxon>
        <taxon>Filobasidiaceae</taxon>
        <taxon>Naganishia</taxon>
    </lineage>
</organism>
<sequence length="198" mass="21881">MDFRIRQQFSNEHPGVHNAYFGGQFREFNAAMIAGISAIIFPRGEDAEEMRLISTTFLNQNPLDKQAHRDQASQKEVAIIYTLCRRAQQVLKRNEISNSGHQSESVALLLGLRDGEGVQLLPSSSQSTRNGGQSNESTSSIFMNLYSAMVNGNSGKNQNNAQSGISATAPFQSTSKSIATWTPTVQQFQQLDKQLDRP</sequence>
<evidence type="ECO:0000313" key="1">
    <source>
        <dbReference type="EMBL" id="KAJ9111214.1"/>
    </source>
</evidence>
<comment type="caution">
    <text evidence="1">The sequence shown here is derived from an EMBL/GenBank/DDBJ whole genome shotgun (WGS) entry which is preliminary data.</text>
</comment>
<proteinExistence type="predicted"/>
<dbReference type="EMBL" id="JASBWU010000032">
    <property type="protein sequence ID" value="KAJ9111214.1"/>
    <property type="molecule type" value="Genomic_DNA"/>
</dbReference>
<protein>
    <submittedName>
        <fullName evidence="1">Uncharacterized protein</fullName>
    </submittedName>
</protein>
<reference evidence="1" key="1">
    <citation type="submission" date="2023-04" db="EMBL/GenBank/DDBJ databases">
        <title>Draft Genome sequencing of Naganishia species isolated from polar environments using Oxford Nanopore Technology.</title>
        <authorList>
            <person name="Leo P."/>
            <person name="Venkateswaran K."/>
        </authorList>
    </citation>
    <scope>NUCLEOTIDE SEQUENCE</scope>
    <source>
        <strain evidence="1">MNA-CCFEE 5425</strain>
    </source>
</reference>
<dbReference type="Proteomes" id="UP001243375">
    <property type="component" value="Unassembled WGS sequence"/>
</dbReference>
<name>A0ACC2WJ27_9TREE</name>
<accession>A0ACC2WJ27</accession>
<gene>
    <name evidence="1" type="ORF">QFC22_006589</name>
</gene>
<keyword evidence="2" id="KW-1185">Reference proteome</keyword>